<gene>
    <name evidence="4" type="ORF">NEMVEDRAFT_v1g239120</name>
</gene>
<keyword evidence="2" id="KW-0472">Membrane</keyword>
<organism evidence="4 5">
    <name type="scientific">Nematostella vectensis</name>
    <name type="common">Starlet sea anemone</name>
    <dbReference type="NCBI Taxonomy" id="45351"/>
    <lineage>
        <taxon>Eukaryota</taxon>
        <taxon>Metazoa</taxon>
        <taxon>Cnidaria</taxon>
        <taxon>Anthozoa</taxon>
        <taxon>Hexacorallia</taxon>
        <taxon>Actiniaria</taxon>
        <taxon>Edwardsiidae</taxon>
        <taxon>Nematostella</taxon>
    </lineage>
</organism>
<feature type="transmembrane region" description="Helical" evidence="2">
    <location>
        <begin position="106"/>
        <end position="129"/>
    </location>
</feature>
<keyword evidence="2" id="KW-0812">Transmembrane</keyword>
<keyword evidence="3" id="KW-0732">Signal</keyword>
<reference evidence="4 5" key="1">
    <citation type="journal article" date="2007" name="Science">
        <title>Sea anemone genome reveals ancestral eumetazoan gene repertoire and genomic organization.</title>
        <authorList>
            <person name="Putnam N.H."/>
            <person name="Srivastava M."/>
            <person name="Hellsten U."/>
            <person name="Dirks B."/>
            <person name="Chapman J."/>
            <person name="Salamov A."/>
            <person name="Terry A."/>
            <person name="Shapiro H."/>
            <person name="Lindquist E."/>
            <person name="Kapitonov V.V."/>
            <person name="Jurka J."/>
            <person name="Genikhovich G."/>
            <person name="Grigoriev I.V."/>
            <person name="Lucas S.M."/>
            <person name="Steele R.E."/>
            <person name="Finnerty J.R."/>
            <person name="Technau U."/>
            <person name="Martindale M.Q."/>
            <person name="Rokhsar D.S."/>
        </authorList>
    </citation>
    <scope>NUCLEOTIDE SEQUENCE [LARGE SCALE GENOMIC DNA]</scope>
    <source>
        <strain evidence="5">CH2 X CH6</strain>
    </source>
</reference>
<keyword evidence="2" id="KW-1133">Transmembrane helix</keyword>
<evidence type="ECO:0000313" key="5">
    <source>
        <dbReference type="Proteomes" id="UP000001593"/>
    </source>
</evidence>
<feature type="signal peptide" evidence="3">
    <location>
        <begin position="1"/>
        <end position="29"/>
    </location>
</feature>
<evidence type="ECO:0000256" key="2">
    <source>
        <dbReference type="SAM" id="Phobius"/>
    </source>
</evidence>
<evidence type="ECO:0000313" key="4">
    <source>
        <dbReference type="EMBL" id="EDO47680.1"/>
    </source>
</evidence>
<accession>A7RLF3</accession>
<evidence type="ECO:0000256" key="3">
    <source>
        <dbReference type="SAM" id="SignalP"/>
    </source>
</evidence>
<dbReference type="Proteomes" id="UP000001593">
    <property type="component" value="Unassembled WGS sequence"/>
</dbReference>
<protein>
    <submittedName>
        <fullName evidence="4">Uncharacterized protein</fullName>
    </submittedName>
</protein>
<sequence>MGTGRGDMAITSLLLGVLVSFLTEHKVSSTAAMRCCFGDCMRRNGSLCGLGRCQTDSECVARYRCIHRDNLCLRCSPSEPCPSGYVCKLKECELDVYSRSGLGQSATIGVIFGVFAIVLAILLSCLVAWRRSLRRQQASFAHSNRGMAHGRRRGRGFGFGNASRHERSSALPGYSTHDPRHSNDRPPRGDSIVTQLEGPNEPPPPYSTLERSPVTIADTIDITPPSYEEAVQSSSEEPHGPERTTETI</sequence>
<dbReference type="InParanoid" id="A7RLF3"/>
<dbReference type="EMBL" id="DS469518">
    <property type="protein sequence ID" value="EDO47680.1"/>
    <property type="molecule type" value="Genomic_DNA"/>
</dbReference>
<dbReference type="HOGENOM" id="CLU_1121245_0_0_1"/>
<feature type="compositionally biased region" description="Basic and acidic residues" evidence="1">
    <location>
        <begin position="236"/>
        <end position="248"/>
    </location>
</feature>
<evidence type="ECO:0000256" key="1">
    <source>
        <dbReference type="SAM" id="MobiDB-lite"/>
    </source>
</evidence>
<keyword evidence="5" id="KW-1185">Reference proteome</keyword>
<dbReference type="AlphaFoldDB" id="A7RLF3"/>
<name>A7RLF3_NEMVE</name>
<proteinExistence type="predicted"/>
<feature type="compositionally biased region" description="Basic and acidic residues" evidence="1">
    <location>
        <begin position="177"/>
        <end position="188"/>
    </location>
</feature>
<feature type="region of interest" description="Disordered" evidence="1">
    <location>
        <begin position="140"/>
        <end position="248"/>
    </location>
</feature>
<feature type="chain" id="PRO_5002714320" evidence="3">
    <location>
        <begin position="30"/>
        <end position="248"/>
    </location>
</feature>